<comment type="function">
    <text evidence="5">Acylhydrolase that catalyzes the hydrolysis of phospholipids at the sn-1 position.</text>
</comment>
<feature type="compositionally biased region" description="Basic and acidic residues" evidence="6">
    <location>
        <begin position="198"/>
        <end position="207"/>
    </location>
</feature>
<evidence type="ECO:0000256" key="3">
    <source>
        <dbReference type="ARBA" id="ARBA00022963"/>
    </source>
</evidence>
<dbReference type="InterPro" id="IPR029058">
    <property type="entry name" value="AB_hydrolase_fold"/>
</dbReference>
<dbReference type="SUPFAM" id="SSF53474">
    <property type="entry name" value="alpha/beta-Hydrolases"/>
    <property type="match status" value="1"/>
</dbReference>
<name>A0AAN7GHJ6_9MYRT</name>
<evidence type="ECO:0000256" key="1">
    <source>
        <dbReference type="ARBA" id="ARBA00010701"/>
    </source>
</evidence>
<keyword evidence="3 5" id="KW-0442">Lipid degradation</keyword>
<dbReference type="Gene3D" id="3.40.50.1820">
    <property type="entry name" value="alpha/beta hydrolase"/>
    <property type="match status" value="1"/>
</dbReference>
<evidence type="ECO:0000256" key="6">
    <source>
        <dbReference type="SAM" id="MobiDB-lite"/>
    </source>
</evidence>
<dbReference type="CDD" id="cd00519">
    <property type="entry name" value="Lipase_3"/>
    <property type="match status" value="1"/>
</dbReference>
<evidence type="ECO:0000259" key="7">
    <source>
        <dbReference type="Pfam" id="PF01764"/>
    </source>
</evidence>
<keyword evidence="4 5" id="KW-0443">Lipid metabolism</keyword>
<dbReference type="GO" id="GO:0016042">
    <property type="term" value="P:lipid catabolic process"/>
    <property type="evidence" value="ECO:0007669"/>
    <property type="project" value="UniProtKB-UniRule"/>
</dbReference>
<dbReference type="AlphaFoldDB" id="A0AAN7GHJ6"/>
<dbReference type="EMBL" id="JAXIOK010000024">
    <property type="protein sequence ID" value="KAK4741739.1"/>
    <property type="molecule type" value="Genomic_DNA"/>
</dbReference>
<comment type="caution">
    <text evidence="8">The sequence shown here is derived from an EMBL/GenBank/DDBJ whole genome shotgun (WGS) entry which is preliminary data.</text>
</comment>
<dbReference type="InterPro" id="IPR033556">
    <property type="entry name" value="PLA"/>
</dbReference>
<keyword evidence="2 5" id="KW-0378">Hydrolase</keyword>
<evidence type="ECO:0000256" key="2">
    <source>
        <dbReference type="ARBA" id="ARBA00022801"/>
    </source>
</evidence>
<dbReference type="InterPro" id="IPR002921">
    <property type="entry name" value="Fungal_lipase-type"/>
</dbReference>
<keyword evidence="9" id="KW-1185">Reference proteome</keyword>
<dbReference type="GO" id="GO:0005737">
    <property type="term" value="C:cytoplasm"/>
    <property type="evidence" value="ECO:0007669"/>
    <property type="project" value="UniProtKB-ARBA"/>
</dbReference>
<evidence type="ECO:0000256" key="4">
    <source>
        <dbReference type="ARBA" id="ARBA00023098"/>
    </source>
</evidence>
<organism evidence="8 9">
    <name type="scientific">Trapa incisa</name>
    <dbReference type="NCBI Taxonomy" id="236973"/>
    <lineage>
        <taxon>Eukaryota</taxon>
        <taxon>Viridiplantae</taxon>
        <taxon>Streptophyta</taxon>
        <taxon>Embryophyta</taxon>
        <taxon>Tracheophyta</taxon>
        <taxon>Spermatophyta</taxon>
        <taxon>Magnoliopsida</taxon>
        <taxon>eudicotyledons</taxon>
        <taxon>Gunneridae</taxon>
        <taxon>Pentapetalae</taxon>
        <taxon>rosids</taxon>
        <taxon>malvids</taxon>
        <taxon>Myrtales</taxon>
        <taxon>Lythraceae</taxon>
        <taxon>Trapa</taxon>
    </lineage>
</organism>
<feature type="region of interest" description="Disordered" evidence="6">
    <location>
        <begin position="176"/>
        <end position="207"/>
    </location>
</feature>
<dbReference type="FunFam" id="3.40.50.1820:FF:000065">
    <property type="entry name" value="Phospholipase A1-II 3"/>
    <property type="match status" value="1"/>
</dbReference>
<evidence type="ECO:0000256" key="5">
    <source>
        <dbReference type="RuleBase" id="RU367093"/>
    </source>
</evidence>
<evidence type="ECO:0000313" key="8">
    <source>
        <dbReference type="EMBL" id="KAK4741739.1"/>
    </source>
</evidence>
<proteinExistence type="inferred from homology"/>
<evidence type="ECO:0000313" key="9">
    <source>
        <dbReference type="Proteomes" id="UP001345219"/>
    </source>
</evidence>
<sequence>MAEKSQQQKSVVVAPTAEKVEPTWPQLLGKENWKGLLEPLDMSLRLLILRCGDLIQATYDTFINDNNSKYCGASRYGKKEFFQKVMMEKGEDYSVVSFLYGTAQVSEAETLMFHSLSREAWDRESNWIGYIAVTSDQKSHQLGRREIYVAWRGTTRDYEWINVLGAAPVSMESLLSKDDANGNNTTKGQGGSKSNTSSKDDDDKDGPKVMKGWLTIYVTEDPKSPFTKLSARDQLHRKLAELRKLYKHESLSLTIVGHSLGGSLSVLSALDLVENGIRDIPVAAIVFGCPGVGNKAFDDRCKRYPNLKILHVKNKIDMIPLYPGRLLGYVDDSWTDLEIDTRKSPFLKDSKNPSDWHNLQAMVHTVAGWAGEKGMFEVKVKRSLALVNKSCDFLKEEYMVPGSWWVEKNKGMILGKDGMWVLDEPGEDDMPIPEL</sequence>
<dbReference type="EC" id="3.1.1.-" evidence="5"/>
<feature type="domain" description="Fungal lipase-type" evidence="7">
    <location>
        <begin position="148"/>
        <end position="325"/>
    </location>
</feature>
<reference evidence="8 9" key="1">
    <citation type="journal article" date="2023" name="Hortic Res">
        <title>Pangenome of water caltrop reveals structural variations and asymmetric subgenome divergence after allopolyploidization.</title>
        <authorList>
            <person name="Zhang X."/>
            <person name="Chen Y."/>
            <person name="Wang L."/>
            <person name="Yuan Y."/>
            <person name="Fang M."/>
            <person name="Shi L."/>
            <person name="Lu R."/>
            <person name="Comes H.P."/>
            <person name="Ma Y."/>
            <person name="Chen Y."/>
            <person name="Huang G."/>
            <person name="Zhou Y."/>
            <person name="Zheng Z."/>
            <person name="Qiu Y."/>
        </authorList>
    </citation>
    <scope>NUCLEOTIDE SEQUENCE [LARGE SCALE GENOMIC DNA]</scope>
    <source>
        <tissue evidence="8">Roots</tissue>
    </source>
</reference>
<dbReference type="PANTHER" id="PTHR31828">
    <property type="entry name" value="PHOSPHOLIPASE A1-IIGAMMA"/>
    <property type="match status" value="1"/>
</dbReference>
<dbReference type="Proteomes" id="UP001345219">
    <property type="component" value="Chromosome 19"/>
</dbReference>
<protein>
    <recommendedName>
        <fullName evidence="5">Phospholipase A1</fullName>
        <ecNumber evidence="5">3.1.1.-</ecNumber>
    </recommendedName>
</protein>
<dbReference type="GO" id="GO:0008970">
    <property type="term" value="F:phospholipase A1 activity"/>
    <property type="evidence" value="ECO:0007669"/>
    <property type="project" value="UniProtKB-UniRule"/>
</dbReference>
<gene>
    <name evidence="8" type="ORF">SAY87_025327</name>
</gene>
<accession>A0AAN7GHJ6</accession>
<dbReference type="Pfam" id="PF01764">
    <property type="entry name" value="Lipase_3"/>
    <property type="match status" value="1"/>
</dbReference>
<dbReference type="PANTHER" id="PTHR31828:SF10">
    <property type="entry name" value="PHOSPHOLIPASE A1-IIDELTA"/>
    <property type="match status" value="1"/>
</dbReference>
<comment type="similarity">
    <text evidence="1 5">Belongs to the AB hydrolase superfamily. Lipase family.</text>
</comment>